<evidence type="ECO:0000256" key="9">
    <source>
        <dbReference type="RuleBase" id="RU369079"/>
    </source>
</evidence>
<feature type="domain" description="Tripartite ATP-independent periplasmic transporters DctQ component" evidence="10">
    <location>
        <begin position="26"/>
        <end position="152"/>
    </location>
</feature>
<keyword evidence="3" id="KW-1003">Cell membrane</keyword>
<dbReference type="PANTHER" id="PTHR35011:SF10">
    <property type="entry name" value="TRAP TRANSPORTER SMALL PERMEASE PROTEIN"/>
    <property type="match status" value="1"/>
</dbReference>
<evidence type="ECO:0000256" key="7">
    <source>
        <dbReference type="ARBA" id="ARBA00023136"/>
    </source>
</evidence>
<evidence type="ECO:0000256" key="4">
    <source>
        <dbReference type="ARBA" id="ARBA00022519"/>
    </source>
</evidence>
<dbReference type="InterPro" id="IPR055348">
    <property type="entry name" value="DctQ"/>
</dbReference>
<comment type="subunit">
    <text evidence="9">The complex comprises the extracytoplasmic solute receptor protein and the two transmembrane proteins.</text>
</comment>
<keyword evidence="6 9" id="KW-1133">Transmembrane helix</keyword>
<dbReference type="Proteomes" id="UP000048984">
    <property type="component" value="Unassembled WGS sequence"/>
</dbReference>
<keyword evidence="7 9" id="KW-0472">Membrane</keyword>
<evidence type="ECO:0000259" key="10">
    <source>
        <dbReference type="Pfam" id="PF04290"/>
    </source>
</evidence>
<dbReference type="InterPro" id="IPR007387">
    <property type="entry name" value="TRAP_DctQ"/>
</dbReference>
<comment type="caution">
    <text evidence="9">Lacks conserved residue(s) required for the propagation of feature annotation.</text>
</comment>
<feature type="transmembrane region" description="Helical" evidence="9">
    <location>
        <begin position="89"/>
        <end position="112"/>
    </location>
</feature>
<feature type="transmembrane region" description="Helical" evidence="9">
    <location>
        <begin position="12"/>
        <end position="36"/>
    </location>
</feature>
<dbReference type="GO" id="GO:0005886">
    <property type="term" value="C:plasma membrane"/>
    <property type="evidence" value="ECO:0007669"/>
    <property type="project" value="UniProtKB-SubCell"/>
</dbReference>
<reference evidence="11 12" key="2">
    <citation type="submission" date="2015-10" db="EMBL/GenBank/DDBJ databases">
        <title>Draft Genome Sequence of Prosthecomicrobium hirschii ATCC 27832.</title>
        <authorList>
            <person name="Daniel J."/>
            <person name="Givan S.A."/>
            <person name="Brun Y.V."/>
            <person name="Brown P.J."/>
        </authorList>
    </citation>
    <scope>NUCLEOTIDE SEQUENCE [LARGE SCALE GENOMIC DNA]</scope>
    <source>
        <strain evidence="11 12">16</strain>
    </source>
</reference>
<dbReference type="GO" id="GO:0022857">
    <property type="term" value="F:transmembrane transporter activity"/>
    <property type="evidence" value="ECO:0007669"/>
    <property type="project" value="UniProtKB-UniRule"/>
</dbReference>
<comment type="function">
    <text evidence="9">Part of the tripartite ATP-independent periplasmic (TRAP) transport system.</text>
</comment>
<reference evidence="11 12" key="1">
    <citation type="submission" date="2015-09" db="EMBL/GenBank/DDBJ databases">
        <authorList>
            <consortium name="Swine Surveillance"/>
        </authorList>
    </citation>
    <scope>NUCLEOTIDE SEQUENCE [LARGE SCALE GENOMIC DNA]</scope>
    <source>
        <strain evidence="11 12">16</strain>
    </source>
</reference>
<dbReference type="AlphaFoldDB" id="A0A0N8GF72"/>
<organism evidence="11 12">
    <name type="scientific">Prosthecodimorpha hirschii</name>
    <dbReference type="NCBI Taxonomy" id="665126"/>
    <lineage>
        <taxon>Bacteria</taxon>
        <taxon>Pseudomonadati</taxon>
        <taxon>Pseudomonadota</taxon>
        <taxon>Alphaproteobacteria</taxon>
        <taxon>Hyphomicrobiales</taxon>
        <taxon>Ancalomicrobiaceae</taxon>
        <taxon>Prosthecodimorpha</taxon>
    </lineage>
</organism>
<evidence type="ECO:0000256" key="1">
    <source>
        <dbReference type="ARBA" id="ARBA00004429"/>
    </source>
</evidence>
<keyword evidence="2 9" id="KW-0813">Transport</keyword>
<dbReference type="EMBL" id="LJYW01000001">
    <property type="protein sequence ID" value="KPL53513.1"/>
    <property type="molecule type" value="Genomic_DNA"/>
</dbReference>
<evidence type="ECO:0000313" key="11">
    <source>
        <dbReference type="EMBL" id="KPL53513.1"/>
    </source>
</evidence>
<dbReference type="STRING" id="665126.ABB55_15885"/>
<dbReference type="Pfam" id="PF04290">
    <property type="entry name" value="DctQ"/>
    <property type="match status" value="1"/>
</dbReference>
<dbReference type="GO" id="GO:0015740">
    <property type="term" value="P:C4-dicarboxylate transport"/>
    <property type="evidence" value="ECO:0007669"/>
    <property type="project" value="TreeGrafter"/>
</dbReference>
<name>A0A0N8GF72_9HYPH</name>
<keyword evidence="5 9" id="KW-0812">Transmembrane</keyword>
<evidence type="ECO:0000256" key="8">
    <source>
        <dbReference type="ARBA" id="ARBA00038436"/>
    </source>
</evidence>
<dbReference type="RefSeq" id="WP_054359677.1">
    <property type="nucleotide sequence ID" value="NZ_JAPCYQ010000001.1"/>
</dbReference>
<comment type="similarity">
    <text evidence="8 9">Belongs to the TRAP transporter small permease family.</text>
</comment>
<comment type="caution">
    <text evidence="11">The sequence shown here is derived from an EMBL/GenBank/DDBJ whole genome shotgun (WGS) entry which is preliminary data.</text>
</comment>
<keyword evidence="4 9" id="KW-0997">Cell inner membrane</keyword>
<proteinExistence type="inferred from homology"/>
<evidence type="ECO:0000256" key="6">
    <source>
        <dbReference type="ARBA" id="ARBA00022989"/>
    </source>
</evidence>
<keyword evidence="12" id="KW-1185">Reference proteome</keyword>
<accession>A0A0N8GF72</accession>
<evidence type="ECO:0000256" key="2">
    <source>
        <dbReference type="ARBA" id="ARBA00022448"/>
    </source>
</evidence>
<evidence type="ECO:0000256" key="5">
    <source>
        <dbReference type="ARBA" id="ARBA00022692"/>
    </source>
</evidence>
<dbReference type="OrthoDB" id="8030921at2"/>
<feature type="transmembrane region" description="Helical" evidence="9">
    <location>
        <begin position="132"/>
        <end position="150"/>
    </location>
</feature>
<evidence type="ECO:0000256" key="3">
    <source>
        <dbReference type="ARBA" id="ARBA00022475"/>
    </source>
</evidence>
<gene>
    <name evidence="11" type="ORF">ABB55_15885</name>
</gene>
<comment type="subcellular location">
    <subcellularLocation>
        <location evidence="1 9">Cell inner membrane</location>
        <topology evidence="1 9">Multi-pass membrane protein</topology>
    </subcellularLocation>
</comment>
<evidence type="ECO:0000313" key="12">
    <source>
        <dbReference type="Proteomes" id="UP000048984"/>
    </source>
</evidence>
<protein>
    <recommendedName>
        <fullName evidence="9">TRAP transporter small permease protein</fullName>
    </recommendedName>
</protein>
<sequence>MRPVSRTYDALIYGLAVAAAASLAFITLAIVADVMVRNLGGRPFRWTSATVEYVLLFSTMAGSPWLVRNGGHVAITTFIEMLPKALHDALGRLVILACAAISGLIAWRALALALEEFRSGSLDMRSITLPGWLTYAMIGVGMALIALELLRLIAVGRVRAGEGERH</sequence>
<dbReference type="PANTHER" id="PTHR35011">
    <property type="entry name" value="2,3-DIKETO-L-GULONATE TRAP TRANSPORTER SMALL PERMEASE PROTEIN YIAM"/>
    <property type="match status" value="1"/>
</dbReference>